<evidence type="ECO:0000259" key="2">
    <source>
        <dbReference type="Pfam" id="PF10505"/>
    </source>
</evidence>
<feature type="compositionally biased region" description="Basic and acidic residues" evidence="1">
    <location>
        <begin position="411"/>
        <end position="422"/>
    </location>
</feature>
<keyword evidence="4" id="KW-1185">Reference proteome</keyword>
<dbReference type="STRING" id="747725.A0A168LFE5"/>
<evidence type="ECO:0000256" key="1">
    <source>
        <dbReference type="SAM" id="MobiDB-lite"/>
    </source>
</evidence>
<reference evidence="3 4" key="1">
    <citation type="submission" date="2015-06" db="EMBL/GenBank/DDBJ databases">
        <title>Expansion of signal transduction pathways in fungi by whole-genome duplication.</title>
        <authorList>
            <consortium name="DOE Joint Genome Institute"/>
            <person name="Corrochano L.M."/>
            <person name="Kuo A."/>
            <person name="Marcet-Houben M."/>
            <person name="Polaino S."/>
            <person name="Salamov A."/>
            <person name="Villalobos J.M."/>
            <person name="Alvarez M.I."/>
            <person name="Avalos J."/>
            <person name="Benito E.P."/>
            <person name="Benoit I."/>
            <person name="Burger G."/>
            <person name="Camino L.P."/>
            <person name="Canovas D."/>
            <person name="Cerda-Olmedo E."/>
            <person name="Cheng J.-F."/>
            <person name="Dominguez A."/>
            <person name="Elias M."/>
            <person name="Eslava A.P."/>
            <person name="Glaser F."/>
            <person name="Grimwood J."/>
            <person name="Gutierrez G."/>
            <person name="Heitman J."/>
            <person name="Henrissat B."/>
            <person name="Iturriaga E.A."/>
            <person name="Lang B.F."/>
            <person name="Lavin J.L."/>
            <person name="Lee S."/>
            <person name="Li W."/>
            <person name="Lindquist E."/>
            <person name="Lopez-Garcia S."/>
            <person name="Luque E.M."/>
            <person name="Marcos A.T."/>
            <person name="Martin J."/>
            <person name="Mccluskey K."/>
            <person name="Medina H.R."/>
            <person name="Miralles-Duran A."/>
            <person name="Miyazaki A."/>
            <person name="Munoz-Torres E."/>
            <person name="Oguiza J.A."/>
            <person name="Ohm R."/>
            <person name="Olmedo M."/>
            <person name="Orejas M."/>
            <person name="Ortiz-Castellanos L."/>
            <person name="Pisabarro A.G."/>
            <person name="Rodriguez-Romero J."/>
            <person name="Ruiz-Herrera J."/>
            <person name="Ruiz-Vazquez R."/>
            <person name="Sanz C."/>
            <person name="Schackwitz W."/>
            <person name="Schmutz J."/>
            <person name="Shahriari M."/>
            <person name="Shelest E."/>
            <person name="Silva-Franco F."/>
            <person name="Soanes D."/>
            <person name="Syed K."/>
            <person name="Tagua V.G."/>
            <person name="Talbot N.J."/>
            <person name="Thon M."/>
            <person name="De Vries R.P."/>
            <person name="Wiebenga A."/>
            <person name="Yadav J.S."/>
            <person name="Braun E.L."/>
            <person name="Baker S."/>
            <person name="Garre V."/>
            <person name="Horwitz B."/>
            <person name="Torres-Martinez S."/>
            <person name="Idnurm A."/>
            <person name="Herrera-Estrella A."/>
            <person name="Gabaldon T."/>
            <person name="Grigoriev I.V."/>
        </authorList>
    </citation>
    <scope>NUCLEOTIDE SEQUENCE [LARGE SCALE GENOMIC DNA]</scope>
    <source>
        <strain evidence="3 4">CBS 277.49</strain>
    </source>
</reference>
<dbReference type="Proteomes" id="UP000077051">
    <property type="component" value="Unassembled WGS sequence"/>
</dbReference>
<dbReference type="EMBL" id="AMYB01000004">
    <property type="protein sequence ID" value="OAD03466.1"/>
    <property type="molecule type" value="Genomic_DNA"/>
</dbReference>
<comment type="caution">
    <text evidence="3">The sequence shown here is derived from an EMBL/GenBank/DDBJ whole genome shotgun (WGS) entry which is preliminary data.</text>
</comment>
<name>A0A168LFE5_MUCCL</name>
<protein>
    <recommendedName>
        <fullName evidence="2">Little elongation complex subunit 2 C-terminal domain-containing protein</fullName>
    </recommendedName>
</protein>
<proteinExistence type="predicted"/>
<dbReference type="PANTHER" id="PTHR14633:SF3">
    <property type="entry name" value="LITTLE ELONGATION COMPLEX SUBUNIT 2"/>
    <property type="match status" value="1"/>
</dbReference>
<feature type="region of interest" description="Disordered" evidence="1">
    <location>
        <begin position="317"/>
        <end position="360"/>
    </location>
</feature>
<feature type="region of interest" description="Disordered" evidence="1">
    <location>
        <begin position="1"/>
        <end position="102"/>
    </location>
</feature>
<dbReference type="Pfam" id="PF10505">
    <property type="entry name" value="NARG2_C"/>
    <property type="match status" value="1"/>
</dbReference>
<feature type="compositionally biased region" description="Acidic residues" evidence="1">
    <location>
        <begin position="70"/>
        <end position="81"/>
    </location>
</feature>
<dbReference type="VEuPathDB" id="FungiDB:MUCCIDRAFT_81453"/>
<dbReference type="AlphaFoldDB" id="A0A168LFE5"/>
<dbReference type="GO" id="GO:0045945">
    <property type="term" value="P:positive regulation of transcription by RNA polymerase III"/>
    <property type="evidence" value="ECO:0007669"/>
    <property type="project" value="TreeGrafter"/>
</dbReference>
<feature type="region of interest" description="Disordered" evidence="1">
    <location>
        <begin position="400"/>
        <end position="422"/>
    </location>
</feature>
<accession>A0A168LFE5</accession>
<feature type="compositionally biased region" description="Polar residues" evidence="1">
    <location>
        <begin position="10"/>
        <end position="26"/>
    </location>
</feature>
<dbReference type="PANTHER" id="PTHR14633">
    <property type="entry name" value="LITTLE ELONGATION COMPLEX SUBUNIT 2"/>
    <property type="match status" value="1"/>
</dbReference>
<evidence type="ECO:0000313" key="3">
    <source>
        <dbReference type="EMBL" id="OAD03466.1"/>
    </source>
</evidence>
<sequence length="914" mass="102162">MQDQQHLEPQPSTTHLNEDGSNSSECVDQAMESDPVTSIDQHCAVKEDASDQYDIDDKENMYPVDQKEEANDEEEINETNSEDQHSASEMDVLEEEVDKHTMEETRQDTLAQVAELQGNKPAKARNSLLLVQEFHTGLTSGDDSGESEMEDDDEVQEIAEKAEDVGDIEGKETGPLASSTFRPVDPAFIALTTFRPDFTHEEAIERNKNLSANGLLFTRDEYKYYMDNTVVNPAISKEDAEYFDEVHGILAMIAEKKRKWDATPVDQRGRKPRNSSLEPEAKRARSGSPSDGVLSSPLQPYVDSDILEPGSAIFDSKEASPAAEDDTPPSQSSLVAEGTPPPPTTPISAANSKPKNKPNPQLAVLDTVLSNIFRDSQQPQHKAKANELSDLEAAALAAGLDLNPDNGGGTADDKSGPRSKLSKQEHVEFLKFNAMLKKHFKGRELPVQDRIKFDRLCSLVKSEKEQFLKHQCKSVMASGSYNTLDPKVDKLVKEVYALEKKRIHAYPQFYKYFNMVEMAPNATSDAPILAFKKCLYMQGQIAPCNPKMYDSPRNMNLFRKYLVNNAASPDEEEEHIQYYKKKLLPAIVADPIIPNLIKDTRPDVVVSAECLTALVEMIHSVSSDVSIPISVMQSGADKKVLVMDRPFPRDALTARAKNKIVYDLAFKSLCLDWKKKHSISANASRPPSPNNYAAAAAAATDKAENDENSTELDENLQYNLWSFGDMDIVIRHQADGELIVGGTKERRVCLTTKLDYQIQPNGFEEILTPSERASQWIQSYIGGHAFVLEGRIDVLKNRLVRVDQKQMKDIMSDNWKPTYESEMLRHTFLRLQKQVMLVPGNYILQHKPGDRNFIIYQSTEKLESASAGIDLHSKYESSAPLLPATSNPELAFVPAWNMEESSSEQIPWTFPVAL</sequence>
<gene>
    <name evidence="3" type="ORF">MUCCIDRAFT_81453</name>
</gene>
<dbReference type="OrthoDB" id="289162at2759"/>
<organism evidence="3 4">
    <name type="scientific">Mucor lusitanicus CBS 277.49</name>
    <dbReference type="NCBI Taxonomy" id="747725"/>
    <lineage>
        <taxon>Eukaryota</taxon>
        <taxon>Fungi</taxon>
        <taxon>Fungi incertae sedis</taxon>
        <taxon>Mucoromycota</taxon>
        <taxon>Mucoromycotina</taxon>
        <taxon>Mucoromycetes</taxon>
        <taxon>Mucorales</taxon>
        <taxon>Mucorineae</taxon>
        <taxon>Mucoraceae</taxon>
        <taxon>Mucor</taxon>
    </lineage>
</organism>
<evidence type="ECO:0000313" key="4">
    <source>
        <dbReference type="Proteomes" id="UP000077051"/>
    </source>
</evidence>
<dbReference type="GO" id="GO:0042795">
    <property type="term" value="P:snRNA transcription by RNA polymerase II"/>
    <property type="evidence" value="ECO:0007669"/>
    <property type="project" value="TreeGrafter"/>
</dbReference>
<feature type="region of interest" description="Disordered" evidence="1">
    <location>
        <begin position="260"/>
        <end position="301"/>
    </location>
</feature>
<dbReference type="GO" id="GO:0008023">
    <property type="term" value="C:transcription elongation factor complex"/>
    <property type="evidence" value="ECO:0007669"/>
    <property type="project" value="InterPro"/>
</dbReference>
<feature type="domain" description="Little elongation complex subunit 2 C-terminal" evidence="2">
    <location>
        <begin position="709"/>
        <end position="879"/>
    </location>
</feature>
<dbReference type="GO" id="GO:0042796">
    <property type="term" value="P:snRNA transcription by RNA polymerase III"/>
    <property type="evidence" value="ECO:0007669"/>
    <property type="project" value="TreeGrafter"/>
</dbReference>
<dbReference type="InterPro" id="IPR019535">
    <property type="entry name" value="ICE2_C"/>
</dbReference>